<dbReference type="InterPro" id="IPR000524">
    <property type="entry name" value="Tscrpt_reg_HTH_GntR"/>
</dbReference>
<dbReference type="Pfam" id="PF00392">
    <property type="entry name" value="GntR"/>
    <property type="match status" value="1"/>
</dbReference>
<evidence type="ECO:0000313" key="6">
    <source>
        <dbReference type="Proteomes" id="UP000320582"/>
    </source>
</evidence>
<dbReference type="SMART" id="SM00345">
    <property type="entry name" value="HTH_GNTR"/>
    <property type="match status" value="1"/>
</dbReference>
<dbReference type="InterPro" id="IPR050679">
    <property type="entry name" value="Bact_HTH_transcr_reg"/>
</dbReference>
<dbReference type="PANTHER" id="PTHR44846">
    <property type="entry name" value="MANNOSYL-D-GLYCERATE TRANSPORT/METABOLISM SYSTEM REPRESSOR MNGR-RELATED"/>
    <property type="match status" value="1"/>
</dbReference>
<dbReference type="RefSeq" id="WP_142079409.1">
    <property type="nucleotide sequence ID" value="NZ_VFPT01000001.1"/>
</dbReference>
<dbReference type="PROSITE" id="PS50949">
    <property type="entry name" value="HTH_GNTR"/>
    <property type="match status" value="1"/>
</dbReference>
<keyword evidence="3" id="KW-0804">Transcription</keyword>
<dbReference type="SUPFAM" id="SSF64288">
    <property type="entry name" value="Chorismate lyase-like"/>
    <property type="match status" value="1"/>
</dbReference>
<dbReference type="OrthoDB" id="9808698at2"/>
<feature type="domain" description="HTH gntR-type" evidence="4">
    <location>
        <begin position="2"/>
        <end position="70"/>
    </location>
</feature>
<evidence type="ECO:0000256" key="2">
    <source>
        <dbReference type="ARBA" id="ARBA00023125"/>
    </source>
</evidence>
<protein>
    <submittedName>
        <fullName evidence="5">GntR family transcriptional regulator</fullName>
    </submittedName>
</protein>
<name>A0A543K975_9RHOB</name>
<dbReference type="GO" id="GO:0003700">
    <property type="term" value="F:DNA-binding transcription factor activity"/>
    <property type="evidence" value="ECO:0007669"/>
    <property type="project" value="InterPro"/>
</dbReference>
<organism evidence="5 6">
    <name type="scientific">Roseinatronobacter monicus</name>
    <dbReference type="NCBI Taxonomy" id="393481"/>
    <lineage>
        <taxon>Bacteria</taxon>
        <taxon>Pseudomonadati</taxon>
        <taxon>Pseudomonadota</taxon>
        <taxon>Alphaproteobacteria</taxon>
        <taxon>Rhodobacterales</taxon>
        <taxon>Paracoccaceae</taxon>
        <taxon>Roseinatronobacter</taxon>
    </lineage>
</organism>
<proteinExistence type="predicted"/>
<dbReference type="InterPro" id="IPR028978">
    <property type="entry name" value="Chorismate_lyase_/UTRA_dom_sf"/>
</dbReference>
<dbReference type="InterPro" id="IPR036390">
    <property type="entry name" value="WH_DNA-bd_sf"/>
</dbReference>
<keyword evidence="2" id="KW-0238">DNA-binding</keyword>
<keyword evidence="1" id="KW-0805">Transcription regulation</keyword>
<dbReference type="SMART" id="SM00866">
    <property type="entry name" value="UTRA"/>
    <property type="match status" value="1"/>
</dbReference>
<dbReference type="SUPFAM" id="SSF46785">
    <property type="entry name" value="Winged helix' DNA-binding domain"/>
    <property type="match status" value="1"/>
</dbReference>
<dbReference type="EMBL" id="VFPT01000001">
    <property type="protein sequence ID" value="TQM91636.1"/>
    <property type="molecule type" value="Genomic_DNA"/>
</dbReference>
<evidence type="ECO:0000256" key="1">
    <source>
        <dbReference type="ARBA" id="ARBA00023015"/>
    </source>
</evidence>
<dbReference type="Gene3D" id="3.40.1410.10">
    <property type="entry name" value="Chorismate lyase-like"/>
    <property type="match status" value="1"/>
</dbReference>
<evidence type="ECO:0000313" key="5">
    <source>
        <dbReference type="EMBL" id="TQM91636.1"/>
    </source>
</evidence>
<dbReference type="PRINTS" id="PR00035">
    <property type="entry name" value="HTHGNTR"/>
</dbReference>
<dbReference type="PANTHER" id="PTHR44846:SF16">
    <property type="entry name" value="TRANSCRIPTIONAL REGULATOR PHNF-RELATED"/>
    <property type="match status" value="1"/>
</dbReference>
<dbReference type="GO" id="GO:0003677">
    <property type="term" value="F:DNA binding"/>
    <property type="evidence" value="ECO:0007669"/>
    <property type="project" value="UniProtKB-KW"/>
</dbReference>
<dbReference type="Pfam" id="PF07702">
    <property type="entry name" value="UTRA"/>
    <property type="match status" value="1"/>
</dbReference>
<gene>
    <name evidence="5" type="ORF">BD293_0211</name>
</gene>
<dbReference type="AlphaFoldDB" id="A0A543K975"/>
<dbReference type="InterPro" id="IPR036388">
    <property type="entry name" value="WH-like_DNA-bd_sf"/>
</dbReference>
<comment type="caution">
    <text evidence="5">The sequence shown here is derived from an EMBL/GenBank/DDBJ whole genome shotgun (WGS) entry which is preliminary data.</text>
</comment>
<accession>A0A543K975</accession>
<sequence length="229" mass="26028">MSATYRDIKAHLLGKITQGDWPPGSLLPNEVEIAQQFGCARATVNRAMRELADDGLIERRRKTGSRVRMAPVREARFSIPIVRHEIENQGSEYRYSLVSSAVTTAPDWLRARLQLQNNAQVLHLVCMHYANGLPFQHEDRWINLAVTPDAQQATFTEIGPNEWLIAAVPYSTAEISFQAAQADPALAAYLDCQQGDALFQVERSTWWEGRAVTFVRMTHHRGYRMTTRY</sequence>
<reference evidence="5 6" key="1">
    <citation type="submission" date="2019-06" db="EMBL/GenBank/DDBJ databases">
        <title>Genomic Encyclopedia of Archaeal and Bacterial Type Strains, Phase II (KMG-II): from individual species to whole genera.</title>
        <authorList>
            <person name="Goeker M."/>
        </authorList>
    </citation>
    <scope>NUCLEOTIDE SEQUENCE [LARGE SCALE GENOMIC DNA]</scope>
    <source>
        <strain evidence="5 6">DSM 18423</strain>
    </source>
</reference>
<dbReference type="CDD" id="cd07377">
    <property type="entry name" value="WHTH_GntR"/>
    <property type="match status" value="1"/>
</dbReference>
<dbReference type="Proteomes" id="UP000320582">
    <property type="component" value="Unassembled WGS sequence"/>
</dbReference>
<dbReference type="Gene3D" id="1.10.10.10">
    <property type="entry name" value="Winged helix-like DNA-binding domain superfamily/Winged helix DNA-binding domain"/>
    <property type="match status" value="1"/>
</dbReference>
<keyword evidence="6" id="KW-1185">Reference proteome</keyword>
<evidence type="ECO:0000256" key="3">
    <source>
        <dbReference type="ARBA" id="ARBA00023163"/>
    </source>
</evidence>
<evidence type="ECO:0000259" key="4">
    <source>
        <dbReference type="PROSITE" id="PS50949"/>
    </source>
</evidence>
<dbReference type="InterPro" id="IPR011663">
    <property type="entry name" value="UTRA"/>
</dbReference>